<feature type="domain" description="Ubiquitin Mut7-C" evidence="1">
    <location>
        <begin position="2"/>
        <end position="73"/>
    </location>
</feature>
<reference evidence="2 3" key="1">
    <citation type="submission" date="2019-11" db="EMBL/GenBank/DDBJ databases">
        <title>Comparative genomics of hydrocarbon-degrading Desulfosarcina strains.</title>
        <authorList>
            <person name="Watanabe M."/>
            <person name="Kojima H."/>
            <person name="Fukui M."/>
        </authorList>
    </citation>
    <scope>NUCLEOTIDE SEQUENCE [LARGE SCALE GENOMIC DNA]</scope>
    <source>
        <strain evidence="3">oXyS1</strain>
    </source>
</reference>
<protein>
    <recommendedName>
        <fullName evidence="1">Ubiquitin Mut7-C domain-containing protein</fullName>
    </recommendedName>
</protein>
<evidence type="ECO:0000259" key="1">
    <source>
        <dbReference type="Pfam" id="PF14451"/>
    </source>
</evidence>
<accession>A0A5K8AE89</accession>
<dbReference type="AlphaFoldDB" id="A0A5K8AE89"/>
<dbReference type="InterPro" id="IPR027798">
    <property type="entry name" value="Ub_Mut7C"/>
</dbReference>
<sequence length="79" mass="8548">MKIRVRLYGTLGNDIPDHDRRTGKRVALPDGSKVSDLIAHLSIPPGKIGIITVDGNLAKAFDTLFEGNYVCMYHPIAGG</sequence>
<dbReference type="InterPro" id="IPR016155">
    <property type="entry name" value="Mopterin_synth/thiamin_S_b"/>
</dbReference>
<dbReference type="EMBL" id="AP021879">
    <property type="protein sequence ID" value="BBO90304.1"/>
    <property type="molecule type" value="Genomic_DNA"/>
</dbReference>
<dbReference type="SUPFAM" id="SSF54285">
    <property type="entry name" value="MoaD/ThiS"/>
    <property type="match status" value="1"/>
</dbReference>
<keyword evidence="3" id="KW-1185">Reference proteome</keyword>
<dbReference type="Proteomes" id="UP000422108">
    <property type="component" value="Chromosome"/>
</dbReference>
<dbReference type="Pfam" id="PF14451">
    <property type="entry name" value="Ub-Mut7C"/>
    <property type="match status" value="1"/>
</dbReference>
<evidence type="ECO:0000313" key="3">
    <source>
        <dbReference type="Proteomes" id="UP000422108"/>
    </source>
</evidence>
<dbReference type="InterPro" id="IPR012675">
    <property type="entry name" value="Beta-grasp_dom_sf"/>
</dbReference>
<dbReference type="RefSeq" id="WP_155311379.1">
    <property type="nucleotide sequence ID" value="NZ_AP021879.1"/>
</dbReference>
<gene>
    <name evidence="2" type="ORF">DSCOOX_34840</name>
</gene>
<evidence type="ECO:0000313" key="2">
    <source>
        <dbReference type="EMBL" id="BBO90304.1"/>
    </source>
</evidence>
<name>A0A5K8AE89_9BACT</name>
<proteinExistence type="predicted"/>
<dbReference type="Gene3D" id="3.10.20.30">
    <property type="match status" value="1"/>
</dbReference>
<organism evidence="2 3">
    <name type="scientific">Desulfosarcina ovata subsp. ovata</name>
    <dbReference type="NCBI Taxonomy" id="2752305"/>
    <lineage>
        <taxon>Bacteria</taxon>
        <taxon>Pseudomonadati</taxon>
        <taxon>Thermodesulfobacteriota</taxon>
        <taxon>Desulfobacteria</taxon>
        <taxon>Desulfobacterales</taxon>
        <taxon>Desulfosarcinaceae</taxon>
        <taxon>Desulfosarcina</taxon>
    </lineage>
</organism>